<dbReference type="GO" id="GO:0017038">
    <property type="term" value="P:protein import"/>
    <property type="evidence" value="ECO:0007669"/>
    <property type="project" value="InterPro"/>
</dbReference>
<keyword evidence="11 13" id="KW-0811">Translocation</keyword>
<dbReference type="GO" id="GO:0006605">
    <property type="term" value="P:protein targeting"/>
    <property type="evidence" value="ECO:0007669"/>
    <property type="project" value="UniProtKB-UniRule"/>
</dbReference>
<dbReference type="PROSITE" id="PS01312">
    <property type="entry name" value="SECA"/>
    <property type="match status" value="1"/>
</dbReference>
<keyword evidence="9 13" id="KW-0653">Protein transport</keyword>
<dbReference type="PROSITE" id="PS51192">
    <property type="entry name" value="HELICASE_ATP_BIND_1"/>
    <property type="match status" value="1"/>
</dbReference>
<dbReference type="SMART" id="SM00957">
    <property type="entry name" value="SecA_DEAD"/>
    <property type="match status" value="1"/>
</dbReference>
<dbReference type="InterPro" id="IPR014018">
    <property type="entry name" value="SecA_motor_DEAD"/>
</dbReference>
<dbReference type="SMART" id="SM00958">
    <property type="entry name" value="SecA_PP_bind"/>
    <property type="match status" value="1"/>
</dbReference>
<evidence type="ECO:0000256" key="3">
    <source>
        <dbReference type="ARBA" id="ARBA00022448"/>
    </source>
</evidence>
<dbReference type="PATRIC" id="fig|1288963.3.peg.3796"/>
<keyword evidence="18" id="KW-0378">Hydrolase</keyword>
<keyword evidence="12 13" id="KW-0472">Membrane</keyword>
<comment type="caution">
    <text evidence="18">The sequence shown here is derived from an EMBL/GenBank/DDBJ whole genome shotgun (WGS) entry which is preliminary data.</text>
</comment>
<dbReference type="Pfam" id="PF21090">
    <property type="entry name" value="P-loop_SecA"/>
    <property type="match status" value="1"/>
</dbReference>
<dbReference type="InterPro" id="IPR036670">
    <property type="entry name" value="SecA_X-link_sf"/>
</dbReference>
<dbReference type="EC" id="7.4.2.8" evidence="13"/>
<dbReference type="InterPro" id="IPR027417">
    <property type="entry name" value="P-loop_NTPase"/>
</dbReference>
<dbReference type="SUPFAM" id="SSF81767">
    <property type="entry name" value="Pre-protein crosslinking domain of SecA"/>
    <property type="match status" value="1"/>
</dbReference>
<comment type="similarity">
    <text evidence="2 13">Belongs to the SecA family.</text>
</comment>
<dbReference type="Gene3D" id="3.40.50.300">
    <property type="entry name" value="P-loop containing nucleotide triphosphate hydrolases"/>
    <property type="match status" value="2"/>
</dbReference>
<feature type="binding site" evidence="13">
    <location>
        <position position="180"/>
    </location>
    <ligand>
        <name>ATP</name>
        <dbReference type="ChEBI" id="CHEBI:30616"/>
    </ligand>
</feature>
<dbReference type="Pfam" id="PF01043">
    <property type="entry name" value="SecA_PP_bind"/>
    <property type="match status" value="1"/>
</dbReference>
<dbReference type="HAMAP" id="MF_01382">
    <property type="entry name" value="SecA"/>
    <property type="match status" value="1"/>
</dbReference>
<dbReference type="PRINTS" id="PR00906">
    <property type="entry name" value="SECA"/>
</dbReference>
<dbReference type="Gene3D" id="1.10.3060.10">
    <property type="entry name" value="Helical scaffold and wing domains of SecA"/>
    <property type="match status" value="1"/>
</dbReference>
<dbReference type="GO" id="GO:0008564">
    <property type="term" value="F:protein-exporting ATPase activity"/>
    <property type="evidence" value="ECO:0007669"/>
    <property type="project" value="UniProtKB-EC"/>
</dbReference>
<feature type="domain" description="Helicase ATP-binding" evidence="15">
    <location>
        <begin position="182"/>
        <end position="341"/>
    </location>
</feature>
<evidence type="ECO:0000259" key="16">
    <source>
        <dbReference type="PROSITE" id="PS51194"/>
    </source>
</evidence>
<keyword evidence="7 13" id="KW-0547">Nucleotide-binding</keyword>
<dbReference type="PANTHER" id="PTHR30612:SF0">
    <property type="entry name" value="CHLOROPLAST PROTEIN-TRANSPORTING ATPASE"/>
    <property type="match status" value="1"/>
</dbReference>
<keyword evidence="5 13" id="KW-0963">Cytoplasm</keyword>
<dbReference type="PROSITE" id="PS51196">
    <property type="entry name" value="SECA_MOTOR_DEAD"/>
    <property type="match status" value="1"/>
</dbReference>
<keyword evidence="3 13" id="KW-0813">Transport</keyword>
<dbReference type="EMBL" id="AQHR01000098">
    <property type="protein sequence ID" value="EON75716.1"/>
    <property type="molecule type" value="Genomic_DNA"/>
</dbReference>
<proteinExistence type="inferred from homology"/>
<comment type="subcellular location">
    <subcellularLocation>
        <location evidence="13">Cell membrane</location>
        <topology evidence="13">Peripheral membrane protein</topology>
        <orientation evidence="13">Cytoplasmic side</orientation>
    </subcellularLocation>
    <subcellularLocation>
        <location evidence="1 13">Cytoplasm</location>
    </subcellularLocation>
    <text evidence="13">Distribution is 50-50.</text>
</comment>
<feature type="binding site" evidence="13">
    <location>
        <begin position="198"/>
        <end position="202"/>
    </location>
    <ligand>
        <name>ATP</name>
        <dbReference type="ChEBI" id="CHEBI:30616"/>
    </ligand>
</feature>
<dbReference type="InterPro" id="IPR014001">
    <property type="entry name" value="Helicase_ATP-bd"/>
</dbReference>
<dbReference type="OrthoDB" id="9805579at2"/>
<gene>
    <name evidence="13" type="primary">secA</name>
    <name evidence="18" type="ORF">ADIS_3806</name>
</gene>
<dbReference type="FunFam" id="3.40.50.300:FF:000246">
    <property type="entry name" value="Preprotein translocase subunit SecA"/>
    <property type="match status" value="1"/>
</dbReference>
<evidence type="ECO:0000256" key="7">
    <source>
        <dbReference type="ARBA" id="ARBA00022741"/>
    </source>
</evidence>
<evidence type="ECO:0000256" key="9">
    <source>
        <dbReference type="ARBA" id="ARBA00022927"/>
    </source>
</evidence>
<evidence type="ECO:0000313" key="18">
    <source>
        <dbReference type="EMBL" id="EON75716.1"/>
    </source>
</evidence>
<evidence type="ECO:0000256" key="14">
    <source>
        <dbReference type="SAM" id="MobiDB-lite"/>
    </source>
</evidence>
<dbReference type="GO" id="GO:0065002">
    <property type="term" value="P:intracellular protein transmembrane transport"/>
    <property type="evidence" value="ECO:0007669"/>
    <property type="project" value="UniProtKB-UniRule"/>
</dbReference>
<evidence type="ECO:0000256" key="1">
    <source>
        <dbReference type="ARBA" id="ARBA00004496"/>
    </source>
</evidence>
<evidence type="ECO:0000256" key="10">
    <source>
        <dbReference type="ARBA" id="ARBA00022967"/>
    </source>
</evidence>
<dbReference type="InterPro" id="IPR020937">
    <property type="entry name" value="SecA_CS"/>
</dbReference>
<evidence type="ECO:0000256" key="2">
    <source>
        <dbReference type="ARBA" id="ARBA00007650"/>
    </source>
</evidence>
<organism evidence="18 19">
    <name type="scientific">Lunatimonas lonarensis</name>
    <dbReference type="NCBI Taxonomy" id="1232681"/>
    <lineage>
        <taxon>Bacteria</taxon>
        <taxon>Pseudomonadati</taxon>
        <taxon>Bacteroidota</taxon>
        <taxon>Cytophagia</taxon>
        <taxon>Cytophagales</taxon>
        <taxon>Cyclobacteriaceae</taxon>
    </lineage>
</organism>
<evidence type="ECO:0000256" key="5">
    <source>
        <dbReference type="ARBA" id="ARBA00022490"/>
    </source>
</evidence>
<dbReference type="InterPro" id="IPR001650">
    <property type="entry name" value="Helicase_C-like"/>
</dbReference>
<keyword evidence="19" id="KW-1185">Reference proteome</keyword>
<comment type="subunit">
    <text evidence="13">Monomer and homodimer. Part of the essential Sec protein translocation apparatus which comprises SecA, SecYEG and auxiliary proteins SecDF. Other proteins may also be involved.</text>
</comment>
<evidence type="ECO:0000259" key="17">
    <source>
        <dbReference type="PROSITE" id="PS51196"/>
    </source>
</evidence>
<evidence type="ECO:0000256" key="6">
    <source>
        <dbReference type="ARBA" id="ARBA00022519"/>
    </source>
</evidence>
<dbReference type="GO" id="GO:0005886">
    <property type="term" value="C:plasma membrane"/>
    <property type="evidence" value="ECO:0007669"/>
    <property type="project" value="UniProtKB-SubCell"/>
</dbReference>
<dbReference type="InterPro" id="IPR011130">
    <property type="entry name" value="SecA_preprotein_X-link_dom"/>
</dbReference>
<evidence type="ECO:0000256" key="8">
    <source>
        <dbReference type="ARBA" id="ARBA00022840"/>
    </source>
</evidence>
<dbReference type="Pfam" id="PF07516">
    <property type="entry name" value="SecA_SW"/>
    <property type="match status" value="1"/>
</dbReference>
<dbReference type="Pfam" id="PF07517">
    <property type="entry name" value="SecA_DEAD"/>
    <property type="match status" value="1"/>
</dbReference>
<evidence type="ECO:0000259" key="15">
    <source>
        <dbReference type="PROSITE" id="PS51192"/>
    </source>
</evidence>
<accession>R7ZNL9</accession>
<dbReference type="CDD" id="cd18803">
    <property type="entry name" value="SF2_C_secA"/>
    <property type="match status" value="1"/>
</dbReference>
<dbReference type="SUPFAM" id="SSF81886">
    <property type="entry name" value="Helical scaffold and wing domains of SecA"/>
    <property type="match status" value="1"/>
</dbReference>
<comment type="catalytic activity">
    <reaction evidence="13">
        <text>ATP + H2O + cellular proteinSide 1 = ADP + phosphate + cellular proteinSide 2.</text>
        <dbReference type="EC" id="7.4.2.8"/>
    </reaction>
</comment>
<dbReference type="PANTHER" id="PTHR30612">
    <property type="entry name" value="SECA INNER MEMBRANE COMPONENT OF SEC PROTEIN SECRETION SYSTEM"/>
    <property type="match status" value="1"/>
</dbReference>
<dbReference type="GO" id="GO:0043952">
    <property type="term" value="P:protein transport by the Sec complex"/>
    <property type="evidence" value="ECO:0007669"/>
    <property type="project" value="TreeGrafter"/>
</dbReference>
<dbReference type="CDD" id="cd17928">
    <property type="entry name" value="DEXDc_SecA"/>
    <property type="match status" value="1"/>
</dbReference>
<dbReference type="GO" id="GO:0004386">
    <property type="term" value="F:helicase activity"/>
    <property type="evidence" value="ECO:0007669"/>
    <property type="project" value="UniProtKB-KW"/>
</dbReference>
<dbReference type="PROSITE" id="PS51194">
    <property type="entry name" value="HELICASE_CTER"/>
    <property type="match status" value="1"/>
</dbReference>
<name>R7ZNL9_9BACT</name>
<evidence type="ECO:0000313" key="19">
    <source>
        <dbReference type="Proteomes" id="UP000013909"/>
    </source>
</evidence>
<dbReference type="GO" id="GO:0005829">
    <property type="term" value="C:cytosol"/>
    <property type="evidence" value="ECO:0007669"/>
    <property type="project" value="TreeGrafter"/>
</dbReference>
<feature type="domain" description="SecA family profile" evidence="17">
    <location>
        <begin position="6"/>
        <end position="775"/>
    </location>
</feature>
<feature type="binding site" evidence="13">
    <location>
        <position position="697"/>
    </location>
    <ligand>
        <name>ATP</name>
        <dbReference type="ChEBI" id="CHEBI:30616"/>
    </ligand>
</feature>
<dbReference type="NCBIfam" id="NF009536">
    <property type="entry name" value="PRK12901.1"/>
    <property type="match status" value="1"/>
</dbReference>
<keyword evidence="6" id="KW-0997">Cell inner membrane</keyword>
<sequence length="1126" mass="127517">MLEFIAKGLSKVFGTKSDRDIKLLTPIVESIKAEYAKLASLSDDELRQQTEEIKGVINEDLKSFDDNIAATKAKIDALPPDEVHAKDALFNEIDKIEKGRNEALEKTLDKVLPRAFAVVKETARRLKENRKLEVSVSAWDQELAATKSYVQIDGDRAVWGNTWNAAGVEVTWEMVHYDVQLLGGVALHKGNIAEMATGEGKTLVSTLPAFLNALSGRGVHVVTVNDYLAKRDSEWNAPLFEFHGLKVDCIDKYPPNSEARRRAYACDIVYGTNNEFGFDYLRDNMARDSRDLVQGKHHFAMIDEVDSVLIDDARTPLIISGPVAKGDQHEFYEMKPRVSTLVDEQRKLVQGYLTDAKRLIKEGNEKDGGLALFRAFRGLPKYKPLIKYLSEPGVRVILQKTENYYLQDNKRNMPEADEPLLFTIDEKSNSVDLTDNGIETITRKNEDPSFFILPDIGMEIAEMEKDESLDDKEKLIRKEEIIKDYGVKAQRIHTVNQLLKAYCMFEKDTEYILVDGKVKIVDEQTGRVMEGRRYSDGLHQAIEAKENVKVEDATQTYATITLQNYFRMYHKLAGMTGTAETEAGEFWEIYKLDVIVIPTNKSIQRQDREDKVYKTVREKFNAVVDEINELTEANRPVLVGTTSVEISELLSRMLTLRKIKHQVLNAKQHAREADIVAEAGKPKTVTIATNMAGRGTDIKLTAESKAAGGLAIIGTERHESRRVDRQLRGRSGRQGDPGSSQFFVSLEDNLMRLFGSERIAKLMDRMGLEEGEVIQHSMITKSIERAQRKVEENNFGVRKRLLEYDDVMNSQREVVYRRRKNALIGDRLELDILNIMYDVAEGIIEMAKSTENTEDLRMNIYSSLGIDFPISAEDLKQKESHVLTKELFDAAYKNYVTKNTGILTKAMPILRDVYQKRGATVKEIMVPISDGIKQIGVVINLESTVQNEGRDLIRAVEKTVTLAIIDQNWKEHLRDMDDLKQSVQNAVYEQKDPLLIYKFEAFEMFKRFVGRLNDDVVSFITKSDLPKQDPEQVRAAQAAKREEPKVTASKEEVGNTLGGNPAAQRAAIANSGGGRREQVMPRKTEKVYGRNDRVSVRYLDGQVKNDVKFKSVEQDIADAKCVVIEE</sequence>
<keyword evidence="8 13" id="KW-0067">ATP-binding</keyword>
<keyword evidence="10 13" id="KW-1278">Translocase</keyword>
<evidence type="ECO:0000256" key="12">
    <source>
        <dbReference type="ARBA" id="ARBA00023136"/>
    </source>
</evidence>
<dbReference type="InterPro" id="IPR000185">
    <property type="entry name" value="SecA"/>
</dbReference>
<protein>
    <recommendedName>
        <fullName evidence="13">Protein translocase subunit SecA</fullName>
        <ecNumber evidence="13">7.4.2.8</ecNumber>
    </recommendedName>
</protein>
<keyword evidence="18" id="KW-0347">Helicase</keyword>
<dbReference type="STRING" id="1232681.ADIS_3806"/>
<reference evidence="18 19" key="1">
    <citation type="submission" date="2013-02" db="EMBL/GenBank/DDBJ databases">
        <title>A novel strain isolated from Lonar lake, Maharashtra, India.</title>
        <authorList>
            <person name="Singh A."/>
        </authorList>
    </citation>
    <scope>NUCLEOTIDE SEQUENCE [LARGE SCALE GENOMIC DNA]</scope>
    <source>
        <strain evidence="18 19">AK24</strain>
    </source>
</reference>
<dbReference type="InterPro" id="IPR011116">
    <property type="entry name" value="SecA_Wing/Scaffold"/>
</dbReference>
<comment type="function">
    <text evidence="13">Part of the Sec protein translocase complex. Interacts with the SecYEG preprotein conducting channel. Has a central role in coupling the hydrolysis of ATP to the transfer of proteins into and across the cell membrane, serving as an ATP-driven molecular motor driving the stepwise translocation of polypeptide chains across the membrane.</text>
</comment>
<dbReference type="SUPFAM" id="SSF52540">
    <property type="entry name" value="P-loop containing nucleoside triphosphate hydrolases"/>
    <property type="match status" value="2"/>
</dbReference>
<feature type="region of interest" description="Disordered" evidence="14">
    <location>
        <begin position="1037"/>
        <end position="1063"/>
    </location>
</feature>
<feature type="compositionally biased region" description="Basic and acidic residues" evidence="14">
    <location>
        <begin position="1039"/>
        <end position="1053"/>
    </location>
</feature>
<dbReference type="InterPro" id="IPR011115">
    <property type="entry name" value="SecA_DEAD"/>
</dbReference>
<dbReference type="FunFam" id="3.40.50.300:FF:000694">
    <property type="entry name" value="Preprotein translocase subunit SecA"/>
    <property type="match status" value="1"/>
</dbReference>
<dbReference type="GO" id="GO:0031522">
    <property type="term" value="C:cell envelope Sec protein transport complex"/>
    <property type="evidence" value="ECO:0007669"/>
    <property type="project" value="TreeGrafter"/>
</dbReference>
<dbReference type="AlphaFoldDB" id="R7ZNL9"/>
<evidence type="ECO:0000256" key="11">
    <source>
        <dbReference type="ARBA" id="ARBA00023010"/>
    </source>
</evidence>
<dbReference type="Proteomes" id="UP000013909">
    <property type="component" value="Unassembled WGS sequence"/>
</dbReference>
<dbReference type="InterPro" id="IPR036266">
    <property type="entry name" value="SecA_Wing/Scaffold_sf"/>
</dbReference>
<evidence type="ECO:0000256" key="13">
    <source>
        <dbReference type="HAMAP-Rule" id="MF_01382"/>
    </source>
</evidence>
<evidence type="ECO:0000256" key="4">
    <source>
        <dbReference type="ARBA" id="ARBA00022475"/>
    </source>
</evidence>
<dbReference type="RefSeq" id="WP_010855933.1">
    <property type="nucleotide sequence ID" value="NZ_AQHR01000098.1"/>
</dbReference>
<dbReference type="Gene3D" id="3.90.1440.10">
    <property type="entry name" value="SecA, preprotein cross-linking domain"/>
    <property type="match status" value="1"/>
</dbReference>
<dbReference type="InterPro" id="IPR044722">
    <property type="entry name" value="SecA_SF2_C"/>
</dbReference>
<keyword evidence="4 13" id="KW-1003">Cell membrane</keyword>
<feature type="domain" description="Helicase C-terminal" evidence="16">
    <location>
        <begin position="622"/>
        <end position="791"/>
    </location>
</feature>
<dbReference type="GO" id="GO:0005524">
    <property type="term" value="F:ATP binding"/>
    <property type="evidence" value="ECO:0007669"/>
    <property type="project" value="UniProtKB-UniRule"/>
</dbReference>